<evidence type="ECO:0000256" key="4">
    <source>
        <dbReference type="ARBA" id="ARBA00022840"/>
    </source>
</evidence>
<dbReference type="InterPro" id="IPR019539">
    <property type="entry name" value="GalKase_N"/>
</dbReference>
<dbReference type="AlphaFoldDB" id="A0A6I8M604"/>
<accession>A0A6I8M604</accession>
<dbReference type="InterPro" id="IPR020568">
    <property type="entry name" value="Ribosomal_Su5_D2-typ_SF"/>
</dbReference>
<evidence type="ECO:0000256" key="2">
    <source>
        <dbReference type="ARBA" id="ARBA00022741"/>
    </source>
</evidence>
<dbReference type="Pfam" id="PF00288">
    <property type="entry name" value="GHMP_kinases_N"/>
    <property type="match status" value="1"/>
</dbReference>
<evidence type="ECO:0000313" key="8">
    <source>
        <dbReference type="EMBL" id="VWL84842.1"/>
    </source>
</evidence>
<dbReference type="Pfam" id="PF10509">
    <property type="entry name" value="GalKase_gal_bdg"/>
    <property type="match status" value="1"/>
</dbReference>
<dbReference type="InterPro" id="IPR036554">
    <property type="entry name" value="GHMP_kinase_C_sf"/>
</dbReference>
<dbReference type="GO" id="GO:0006012">
    <property type="term" value="P:galactose metabolic process"/>
    <property type="evidence" value="ECO:0007669"/>
    <property type="project" value="InterPro"/>
</dbReference>
<organism evidence="8 9">
    <name type="scientific">Oceanivirga miroungae</name>
    <dbReference type="NCBI Taxonomy" id="1130046"/>
    <lineage>
        <taxon>Bacteria</taxon>
        <taxon>Fusobacteriati</taxon>
        <taxon>Fusobacteriota</taxon>
        <taxon>Fusobacteriia</taxon>
        <taxon>Fusobacteriales</taxon>
        <taxon>Leptotrichiaceae</taxon>
        <taxon>Oceanivirga</taxon>
    </lineage>
</organism>
<dbReference type="GO" id="GO:0005829">
    <property type="term" value="C:cytosol"/>
    <property type="evidence" value="ECO:0007669"/>
    <property type="project" value="TreeGrafter"/>
</dbReference>
<dbReference type="InterPro" id="IPR000705">
    <property type="entry name" value="Galactokinase"/>
</dbReference>
<keyword evidence="9" id="KW-1185">Reference proteome</keyword>
<dbReference type="PANTHER" id="PTHR10457">
    <property type="entry name" value="MEVALONATE KINASE/GALACTOKINASE"/>
    <property type="match status" value="1"/>
</dbReference>
<keyword evidence="3 8" id="KW-0808">Transferase</keyword>
<dbReference type="GO" id="GO:0004335">
    <property type="term" value="F:galactokinase activity"/>
    <property type="evidence" value="ECO:0007669"/>
    <property type="project" value="InterPro"/>
</dbReference>
<dbReference type="PRINTS" id="PR00959">
    <property type="entry name" value="MEVGALKINASE"/>
</dbReference>
<dbReference type="Gene3D" id="3.30.230.10">
    <property type="match status" value="1"/>
</dbReference>
<proteinExistence type="inferred from homology"/>
<dbReference type="SUPFAM" id="SSF54211">
    <property type="entry name" value="Ribosomal protein S5 domain 2-like"/>
    <property type="match status" value="1"/>
</dbReference>
<feature type="coiled-coil region" evidence="5">
    <location>
        <begin position="4"/>
        <end position="38"/>
    </location>
</feature>
<dbReference type="PRINTS" id="PR00473">
    <property type="entry name" value="GALCTOKINASE"/>
</dbReference>
<dbReference type="Proteomes" id="UP000419017">
    <property type="component" value="Unassembled WGS sequence"/>
</dbReference>
<feature type="domain" description="GHMP kinase N-terminal" evidence="6">
    <location>
        <begin position="113"/>
        <end position="199"/>
    </location>
</feature>
<feature type="domain" description="Galactokinase N-terminal" evidence="7">
    <location>
        <begin position="26"/>
        <end position="75"/>
    </location>
</feature>
<gene>
    <name evidence="8" type="ORF">OMES3154_00096</name>
</gene>
<dbReference type="SUPFAM" id="SSF55060">
    <property type="entry name" value="GHMP Kinase, C-terminal domain"/>
    <property type="match status" value="1"/>
</dbReference>
<evidence type="ECO:0000259" key="6">
    <source>
        <dbReference type="Pfam" id="PF00288"/>
    </source>
</evidence>
<dbReference type="InterPro" id="IPR014721">
    <property type="entry name" value="Ribsml_uS5_D2-typ_fold_subgr"/>
</dbReference>
<dbReference type="InterPro" id="IPR006206">
    <property type="entry name" value="Mevalonate/galactokinase"/>
</dbReference>
<comment type="similarity">
    <text evidence="1">Belongs to the GHMP kinase family. GalK subfamily.</text>
</comment>
<evidence type="ECO:0000256" key="3">
    <source>
        <dbReference type="ARBA" id="ARBA00022777"/>
    </source>
</evidence>
<sequence>MRYLEQVKKLYKNNEGKIKRFEDLIKEFKKTYKDTEEYELFSSSGRTEIIGNHTDHNFGKVVCASIDLDTIAVATKEDSNLFKLKSLDFKEEYIIDINDLEKKESDSWSTLLIKGILKGVSNIGKIGGANIVVTSDVIPSSGVSSSASFEMLITTILNSFYNDSKLDIVSLAKAGQYSENFYWDKKSGLLDQIACSHGGMIAIDFKDIKNPTLEKLNSSKLEDLYDIVLVPTGGSHEDLGEEYSSIPSEMKSIASKELRYIDKKYIMDNFKELRKNLSDRAILRAFHFFNENEKVDELIPALKNENYDKFLEVVRESGLSSFRYLQNVYVAKKPEEQPIPIALNLTEMYIHDNKLNAATRVHGGGFAGVIMVVLEKKDSDNYINYIENYIDDKCYKVSIRPYGSVDISKI</sequence>
<keyword evidence="2" id="KW-0547">Nucleotide-binding</keyword>
<keyword evidence="3 8" id="KW-0418">Kinase</keyword>
<dbReference type="RefSeq" id="WP_156682896.1">
    <property type="nucleotide sequence ID" value="NZ_CABWIB010000001.1"/>
</dbReference>
<dbReference type="PIRSF" id="PIRSF000530">
    <property type="entry name" value="Galactokinase"/>
    <property type="match status" value="1"/>
</dbReference>
<dbReference type="PANTHER" id="PTHR10457:SF7">
    <property type="entry name" value="GALACTOKINASE-RELATED"/>
    <property type="match status" value="1"/>
</dbReference>
<reference evidence="8 9" key="1">
    <citation type="submission" date="2019-10" db="EMBL/GenBank/DDBJ databases">
        <authorList>
            <person name="Blom J."/>
        </authorList>
    </citation>
    <scope>NUCLEOTIDE SEQUENCE [LARGE SCALE GENOMIC DNA]</scope>
    <source>
        <strain evidence="8 9">ES3154-GLU</strain>
    </source>
</reference>
<evidence type="ECO:0000259" key="7">
    <source>
        <dbReference type="Pfam" id="PF10509"/>
    </source>
</evidence>
<evidence type="ECO:0000256" key="1">
    <source>
        <dbReference type="ARBA" id="ARBA00006566"/>
    </source>
</evidence>
<keyword evidence="5" id="KW-0175">Coiled coil</keyword>
<dbReference type="EMBL" id="CABWIB010000001">
    <property type="protein sequence ID" value="VWL84842.1"/>
    <property type="molecule type" value="Genomic_DNA"/>
</dbReference>
<evidence type="ECO:0000313" key="9">
    <source>
        <dbReference type="Proteomes" id="UP000419017"/>
    </source>
</evidence>
<keyword evidence="4" id="KW-0067">ATP-binding</keyword>
<name>A0A6I8M604_9FUSO</name>
<protein>
    <submittedName>
        <fullName evidence="8">Galactokinase</fullName>
    </submittedName>
</protein>
<evidence type="ECO:0000256" key="5">
    <source>
        <dbReference type="SAM" id="Coils"/>
    </source>
</evidence>
<dbReference type="InterPro" id="IPR006204">
    <property type="entry name" value="GHMP_kinase_N_dom"/>
</dbReference>
<dbReference type="Gene3D" id="3.30.70.890">
    <property type="entry name" value="GHMP kinase, C-terminal domain"/>
    <property type="match status" value="1"/>
</dbReference>
<dbReference type="GO" id="GO:0005524">
    <property type="term" value="F:ATP binding"/>
    <property type="evidence" value="ECO:0007669"/>
    <property type="project" value="UniProtKB-KW"/>
</dbReference>